<dbReference type="InterPro" id="IPR049326">
    <property type="entry name" value="Rhodopsin_dom_fungi"/>
</dbReference>
<dbReference type="KEGG" id="ela:UCREL1_8256"/>
<feature type="transmembrane region" description="Helical" evidence="6">
    <location>
        <begin position="175"/>
        <end position="195"/>
    </location>
</feature>
<evidence type="ECO:0000313" key="8">
    <source>
        <dbReference type="EMBL" id="EMR64780.1"/>
    </source>
</evidence>
<evidence type="ECO:0000256" key="4">
    <source>
        <dbReference type="ARBA" id="ARBA00023136"/>
    </source>
</evidence>
<dbReference type="Proteomes" id="UP000012174">
    <property type="component" value="Unassembled WGS sequence"/>
</dbReference>
<evidence type="ECO:0000256" key="5">
    <source>
        <dbReference type="ARBA" id="ARBA00038359"/>
    </source>
</evidence>
<evidence type="ECO:0000256" key="2">
    <source>
        <dbReference type="ARBA" id="ARBA00022692"/>
    </source>
</evidence>
<protein>
    <submittedName>
        <fullName evidence="8">Putative integral membrane protein</fullName>
    </submittedName>
</protein>
<keyword evidence="9" id="KW-1185">Reference proteome</keyword>
<dbReference type="AlphaFoldDB" id="M7TDM3"/>
<comment type="similarity">
    <text evidence="5">Belongs to the SAT4 family.</text>
</comment>
<feature type="transmembrane region" description="Helical" evidence="6">
    <location>
        <begin position="141"/>
        <end position="163"/>
    </location>
</feature>
<dbReference type="PANTHER" id="PTHR33048">
    <property type="entry name" value="PTH11-LIKE INTEGRAL MEMBRANE PROTEIN (AFU_ORTHOLOGUE AFUA_5G11245)"/>
    <property type="match status" value="1"/>
</dbReference>
<dbReference type="EMBL" id="KB707002">
    <property type="protein sequence ID" value="EMR64780.1"/>
    <property type="molecule type" value="Genomic_DNA"/>
</dbReference>
<dbReference type="InterPro" id="IPR052337">
    <property type="entry name" value="SAT4-like"/>
</dbReference>
<evidence type="ECO:0000256" key="6">
    <source>
        <dbReference type="SAM" id="Phobius"/>
    </source>
</evidence>
<evidence type="ECO:0000313" key="9">
    <source>
        <dbReference type="Proteomes" id="UP000012174"/>
    </source>
</evidence>
<keyword evidence="4 6" id="KW-0472">Membrane</keyword>
<sequence>MADTGTITLATYEGVGIPLIVIASAFVGTRCFMNYHTAHHKLGVDDSFMQPVESLDLISVVIIILVQGTLWLSKAPIIFVYLRLFGIHKWLRYISWATLVVAALVYIAGLIFTLVKCPVDPNNATFPAYQDCAASNTLTGVISGFVSVVVDMIIFTLPIPIILRLKLEMSKKIALGLTFFSGILGIFASVIALYFKWQALSGDGTQLVVPIFCLAADNEM</sequence>
<dbReference type="OrthoDB" id="444631at2759"/>
<feature type="transmembrane region" description="Helical" evidence="6">
    <location>
        <begin position="94"/>
        <end position="115"/>
    </location>
</feature>
<gene>
    <name evidence="8" type="ORF">UCREL1_8256</name>
</gene>
<proteinExistence type="inferred from homology"/>
<reference evidence="9" key="1">
    <citation type="journal article" date="2013" name="Genome Announc.">
        <title>Draft genome sequence of the grapevine dieback fungus Eutypa lata UCR-EL1.</title>
        <authorList>
            <person name="Blanco-Ulate B."/>
            <person name="Rolshausen P.E."/>
            <person name="Cantu D."/>
        </authorList>
    </citation>
    <scope>NUCLEOTIDE SEQUENCE [LARGE SCALE GENOMIC DNA]</scope>
    <source>
        <strain evidence="9">UCR-EL1</strain>
    </source>
</reference>
<feature type="domain" description="Rhodopsin" evidence="7">
    <location>
        <begin position="20"/>
        <end position="197"/>
    </location>
</feature>
<accession>M7TDM3</accession>
<organism evidence="8 9">
    <name type="scientific">Eutypa lata (strain UCR-EL1)</name>
    <name type="common">Grapevine dieback disease fungus</name>
    <name type="synonym">Eutypa armeniacae</name>
    <dbReference type="NCBI Taxonomy" id="1287681"/>
    <lineage>
        <taxon>Eukaryota</taxon>
        <taxon>Fungi</taxon>
        <taxon>Dikarya</taxon>
        <taxon>Ascomycota</taxon>
        <taxon>Pezizomycotina</taxon>
        <taxon>Sordariomycetes</taxon>
        <taxon>Xylariomycetidae</taxon>
        <taxon>Xylariales</taxon>
        <taxon>Diatrypaceae</taxon>
        <taxon>Eutypa</taxon>
    </lineage>
</organism>
<feature type="transmembrane region" description="Helical" evidence="6">
    <location>
        <begin position="57"/>
        <end position="82"/>
    </location>
</feature>
<dbReference type="PANTHER" id="PTHR33048:SF47">
    <property type="entry name" value="INTEGRAL MEMBRANE PROTEIN-RELATED"/>
    <property type="match status" value="1"/>
</dbReference>
<keyword evidence="2 6" id="KW-0812">Transmembrane</keyword>
<evidence type="ECO:0000256" key="1">
    <source>
        <dbReference type="ARBA" id="ARBA00004141"/>
    </source>
</evidence>
<dbReference type="GO" id="GO:0016020">
    <property type="term" value="C:membrane"/>
    <property type="evidence" value="ECO:0007669"/>
    <property type="project" value="UniProtKB-SubCell"/>
</dbReference>
<comment type="subcellular location">
    <subcellularLocation>
        <location evidence="1">Membrane</location>
        <topology evidence="1">Multi-pass membrane protein</topology>
    </subcellularLocation>
</comment>
<keyword evidence="3 6" id="KW-1133">Transmembrane helix</keyword>
<evidence type="ECO:0000259" key="7">
    <source>
        <dbReference type="Pfam" id="PF20684"/>
    </source>
</evidence>
<dbReference type="HOGENOM" id="CLU_068085_0_0_1"/>
<dbReference type="Pfam" id="PF20684">
    <property type="entry name" value="Fung_rhodopsin"/>
    <property type="match status" value="1"/>
</dbReference>
<name>M7TDM3_EUTLA</name>
<evidence type="ECO:0000256" key="3">
    <source>
        <dbReference type="ARBA" id="ARBA00022989"/>
    </source>
</evidence>